<dbReference type="InterPro" id="IPR029479">
    <property type="entry name" value="Nitroreductase"/>
</dbReference>
<evidence type="ECO:0000313" key="5">
    <source>
        <dbReference type="Proteomes" id="UP000287547"/>
    </source>
</evidence>
<accession>A0A428Z5A9</accession>
<dbReference type="GO" id="GO:0016491">
    <property type="term" value="F:oxidoreductase activity"/>
    <property type="evidence" value="ECO:0007669"/>
    <property type="project" value="UniProtKB-KW"/>
</dbReference>
<dbReference type="AlphaFoldDB" id="A0A428Z5A9"/>
<dbReference type="OrthoDB" id="3774920at2"/>
<evidence type="ECO:0000256" key="1">
    <source>
        <dbReference type="ARBA" id="ARBA00007118"/>
    </source>
</evidence>
<sequence length="205" mass="22943">MPTLDEALTTTRTVRRRLDFTRPVDRELAQQCLRLAVHAPNGSNRQDWRFLLVDDGHTKEAIARHYRRAFEIYLAGRAPTGAIADSARHLAEHLHEVPLLVLACMAGRLRDDDPPARRSSFYGSVYPAIWSFMLAARGRGLGTALTTVHLRFEREVAQLLDIPFEHVTQVAMIAVGHTTGSDPGPAARRPLADVVHWNRWPAATT</sequence>
<protein>
    <submittedName>
        <fullName evidence="4">Nitroreductase</fullName>
    </submittedName>
</protein>
<gene>
    <name evidence="4" type="ORF">DMH04_26815</name>
</gene>
<keyword evidence="2" id="KW-0560">Oxidoreductase</keyword>
<dbReference type="CDD" id="cd02062">
    <property type="entry name" value="Nitro_FMN_reductase"/>
    <property type="match status" value="1"/>
</dbReference>
<dbReference type="Proteomes" id="UP000287547">
    <property type="component" value="Unassembled WGS sequence"/>
</dbReference>
<dbReference type="EMBL" id="QHKI01000024">
    <property type="protein sequence ID" value="RSM82017.1"/>
    <property type="molecule type" value="Genomic_DNA"/>
</dbReference>
<dbReference type="PANTHER" id="PTHR43673">
    <property type="entry name" value="NAD(P)H NITROREDUCTASE YDGI-RELATED"/>
    <property type="match status" value="1"/>
</dbReference>
<dbReference type="RefSeq" id="WP_037272659.1">
    <property type="nucleotide sequence ID" value="NZ_QHKI01000024.1"/>
</dbReference>
<evidence type="ECO:0000313" key="4">
    <source>
        <dbReference type="EMBL" id="RSM82017.1"/>
    </source>
</evidence>
<dbReference type="InterPro" id="IPR000415">
    <property type="entry name" value="Nitroreductase-like"/>
</dbReference>
<feature type="domain" description="Nitroreductase" evidence="3">
    <location>
        <begin position="11"/>
        <end position="177"/>
    </location>
</feature>
<dbReference type="PANTHER" id="PTHR43673:SF10">
    <property type="entry name" value="NADH DEHYDROGENASE_NAD(P)H NITROREDUCTASE XCC3605-RELATED"/>
    <property type="match status" value="1"/>
</dbReference>
<dbReference type="SUPFAM" id="SSF55469">
    <property type="entry name" value="FMN-dependent nitroreductase-like"/>
    <property type="match status" value="1"/>
</dbReference>
<comment type="similarity">
    <text evidence="1">Belongs to the nitroreductase family.</text>
</comment>
<dbReference type="Pfam" id="PF00881">
    <property type="entry name" value="Nitroreductase"/>
    <property type="match status" value="1"/>
</dbReference>
<dbReference type="Gene3D" id="3.40.109.10">
    <property type="entry name" value="NADH Oxidase"/>
    <property type="match status" value="1"/>
</dbReference>
<reference evidence="4 5" key="1">
    <citation type="submission" date="2018-05" db="EMBL/GenBank/DDBJ databases">
        <title>Evolution of GPA BGCs.</title>
        <authorList>
            <person name="Waglechner N."/>
            <person name="Wright G.D."/>
        </authorList>
    </citation>
    <scope>NUCLEOTIDE SEQUENCE [LARGE SCALE GENOMIC DNA]</scope>
    <source>
        <strain evidence="4 5">A82846</strain>
    </source>
</reference>
<comment type="caution">
    <text evidence="4">The sequence shown here is derived from an EMBL/GenBank/DDBJ whole genome shotgun (WGS) entry which is preliminary data.</text>
</comment>
<organism evidence="4 5">
    <name type="scientific">Kibdelosporangium aridum</name>
    <dbReference type="NCBI Taxonomy" id="2030"/>
    <lineage>
        <taxon>Bacteria</taxon>
        <taxon>Bacillati</taxon>
        <taxon>Actinomycetota</taxon>
        <taxon>Actinomycetes</taxon>
        <taxon>Pseudonocardiales</taxon>
        <taxon>Pseudonocardiaceae</taxon>
        <taxon>Kibdelosporangium</taxon>
    </lineage>
</organism>
<evidence type="ECO:0000256" key="2">
    <source>
        <dbReference type="ARBA" id="ARBA00023002"/>
    </source>
</evidence>
<name>A0A428Z5A9_KIBAR</name>
<evidence type="ECO:0000259" key="3">
    <source>
        <dbReference type="Pfam" id="PF00881"/>
    </source>
</evidence>
<proteinExistence type="inferred from homology"/>